<dbReference type="InterPro" id="IPR036986">
    <property type="entry name" value="S4_RNA-bd_sf"/>
</dbReference>
<sequence>MLIIGLNSTSANIILNMLPRETLLKGVENRTEITRIVDQAEIAVKTWEVVVSDFFSPPVIAEVENGFSRLTDIEIVVWGGYPQAERRRIGIARPEIPLEQPQIPLAALDIAGNFLFDPASHRDFLGAILATGIVREKIGDIIVLGERGGQVIVVPELVEFLETSLTQVRSVPVKTQQIELSELKIRPPKTKEMTTVEASMRLDAIASAGFGMSRSKMSDAINRGDVRVNWKETSQSSYNVKSGDLITVRGKGRLEVGEVAITKKQRYRIQLTRFQ</sequence>
<dbReference type="SUPFAM" id="SSF55174">
    <property type="entry name" value="Alpha-L RNA-binding motif"/>
    <property type="match status" value="1"/>
</dbReference>
<dbReference type="InterPro" id="IPR002942">
    <property type="entry name" value="S4_RNA-bd"/>
</dbReference>
<dbReference type="Gene3D" id="3.30.70.330">
    <property type="match status" value="1"/>
</dbReference>
<dbReference type="InterPro" id="IPR012677">
    <property type="entry name" value="Nucleotide-bd_a/b_plait_sf"/>
</dbReference>
<evidence type="ECO:0000259" key="2">
    <source>
        <dbReference type="SMART" id="SM00363"/>
    </source>
</evidence>
<dbReference type="CDD" id="cd00165">
    <property type="entry name" value="S4"/>
    <property type="match status" value="1"/>
</dbReference>
<dbReference type="InterPro" id="IPR040591">
    <property type="entry name" value="RqcP2_RBD"/>
</dbReference>
<dbReference type="Gene3D" id="3.10.290.10">
    <property type="entry name" value="RNA-binding S4 domain"/>
    <property type="match status" value="1"/>
</dbReference>
<dbReference type="PANTHER" id="PTHR13633:SF3">
    <property type="entry name" value="MITOCHONDRIAL TRANSCRIPTION RESCUE FACTOR 1"/>
    <property type="match status" value="1"/>
</dbReference>
<dbReference type="KEGG" id="cwa:CwatDRAFT_2703"/>
<dbReference type="PANTHER" id="PTHR13633">
    <property type="entry name" value="MITOCHONDRIAL TRANSCRIPTION RESCUE FACTOR 1"/>
    <property type="match status" value="1"/>
</dbReference>
<feature type="domain" description="RNA-binding S4" evidence="2">
    <location>
        <begin position="200"/>
        <end position="262"/>
    </location>
</feature>
<protein>
    <submittedName>
        <fullName evidence="3">RNA-binding S4</fullName>
    </submittedName>
</protein>
<name>Q4C0K5_CROWT</name>
<accession>Q4C0K5</accession>
<evidence type="ECO:0000256" key="1">
    <source>
        <dbReference type="PROSITE-ProRule" id="PRU00182"/>
    </source>
</evidence>
<dbReference type="Proteomes" id="UP000003922">
    <property type="component" value="Unassembled WGS sequence"/>
</dbReference>
<reference evidence="3" key="2">
    <citation type="submission" date="2005-06" db="EMBL/GenBank/DDBJ databases">
        <title>Sequencing of the draft genome and assembly of Crocosphaera watsonii WH 8501.</title>
        <authorList>
            <consortium name="US DOE Joint Genome Institute (JGI-PGF)"/>
            <person name="Copeland A."/>
            <person name="Lucas S."/>
            <person name="Lapidus A."/>
            <person name="Barry K."/>
            <person name="Detter C."/>
            <person name="Glavina T."/>
            <person name="Hammon N."/>
            <person name="Israni S."/>
            <person name="Pitluck S."/>
            <person name="Richardson P."/>
        </authorList>
    </citation>
    <scope>NUCLEOTIDE SEQUENCE [LARGE SCALE GENOMIC DNA]</scope>
    <source>
        <strain evidence="3">WH 8501</strain>
    </source>
</reference>
<comment type="caution">
    <text evidence="3">The sequence shown here is derived from an EMBL/GenBank/DDBJ whole genome shotgun (WGS) entry which is preliminary data.</text>
</comment>
<dbReference type="EMBL" id="AADV02000057">
    <property type="protein sequence ID" value="EAM49686.1"/>
    <property type="molecule type" value="Genomic_DNA"/>
</dbReference>
<dbReference type="Gene3D" id="3.30.1370.160">
    <property type="match status" value="1"/>
</dbReference>
<proteinExistence type="predicted"/>
<dbReference type="GO" id="GO:0003723">
    <property type="term" value="F:RNA binding"/>
    <property type="evidence" value="ECO:0007669"/>
    <property type="project" value="UniProtKB-KW"/>
</dbReference>
<reference evidence="3" key="1">
    <citation type="submission" date="2004-02" db="EMBL/GenBank/DDBJ databases">
        <authorList>
            <consortium name="DOE Joint Genome Institute"/>
        </authorList>
    </citation>
    <scope>NUCLEOTIDE SEQUENCE [LARGE SCALE GENOMIC DNA]</scope>
    <source>
        <strain evidence="3">WH 8501</strain>
    </source>
</reference>
<dbReference type="PROSITE" id="PS50889">
    <property type="entry name" value="S4"/>
    <property type="match status" value="1"/>
</dbReference>
<dbReference type="SMART" id="SM00363">
    <property type="entry name" value="S4"/>
    <property type="match status" value="1"/>
</dbReference>
<dbReference type="Pfam" id="PF17774">
    <property type="entry name" value="YlmH_RBD"/>
    <property type="match status" value="1"/>
</dbReference>
<evidence type="ECO:0000313" key="4">
    <source>
        <dbReference type="Proteomes" id="UP000003922"/>
    </source>
</evidence>
<reference evidence="3" key="3">
    <citation type="submission" date="2016-12" db="EMBL/GenBank/DDBJ databases">
        <title>Annotation of the draft genome assembly of Crocosphaera watsonii WH 8501.</title>
        <authorList>
            <consortium name="US DOE Joint Genome Institute (JGI-ORNL)"/>
            <person name="Larimer F."/>
            <person name="Land M."/>
        </authorList>
    </citation>
    <scope>NUCLEOTIDE SEQUENCE</scope>
    <source>
        <strain evidence="3">WH 8501</strain>
    </source>
</reference>
<gene>
    <name evidence="3" type="ORF">CwatDRAFT_2703</name>
</gene>
<keyword evidence="1" id="KW-0694">RNA-binding</keyword>
<evidence type="ECO:0000313" key="3">
    <source>
        <dbReference type="EMBL" id="EAM49686.1"/>
    </source>
</evidence>
<dbReference type="InterPro" id="IPR017506">
    <property type="entry name" value="PSII_S4"/>
</dbReference>
<dbReference type="NCBIfam" id="TIGR03069">
    <property type="entry name" value="PS_II_S4"/>
    <property type="match status" value="1"/>
</dbReference>
<dbReference type="AlphaFoldDB" id="Q4C0K5"/>
<keyword evidence="4" id="KW-1185">Reference proteome</keyword>
<organism evidence="3 4">
    <name type="scientific">Crocosphaera watsonii WH 8501</name>
    <dbReference type="NCBI Taxonomy" id="165597"/>
    <lineage>
        <taxon>Bacteria</taxon>
        <taxon>Bacillati</taxon>
        <taxon>Cyanobacteriota</taxon>
        <taxon>Cyanophyceae</taxon>
        <taxon>Oscillatoriophycideae</taxon>
        <taxon>Chroococcales</taxon>
        <taxon>Aphanothecaceae</taxon>
        <taxon>Crocosphaera</taxon>
    </lineage>
</organism>
<dbReference type="Pfam" id="PF01479">
    <property type="entry name" value="S4"/>
    <property type="match status" value="1"/>
</dbReference>